<proteinExistence type="inferred from homology"/>
<dbReference type="PRINTS" id="PR00385">
    <property type="entry name" value="P450"/>
</dbReference>
<evidence type="ECO:0000256" key="10">
    <source>
        <dbReference type="ARBA" id="ARBA00023002"/>
    </source>
</evidence>
<name>A0A195BW91_9HYME</name>
<dbReference type="Gene3D" id="1.10.630.10">
    <property type="entry name" value="Cytochrome P450"/>
    <property type="match status" value="2"/>
</dbReference>
<evidence type="ECO:0000256" key="4">
    <source>
        <dbReference type="ARBA" id="ARBA00004406"/>
    </source>
</evidence>
<dbReference type="GO" id="GO:0004497">
    <property type="term" value="F:monooxygenase activity"/>
    <property type="evidence" value="ECO:0007669"/>
    <property type="project" value="UniProtKB-KW"/>
</dbReference>
<evidence type="ECO:0000313" key="17">
    <source>
        <dbReference type="EMBL" id="KYM92231.1"/>
    </source>
</evidence>
<dbReference type="PANTHER" id="PTHR24291:SF189">
    <property type="entry name" value="CYTOCHROME P450 4C3-RELATED"/>
    <property type="match status" value="1"/>
</dbReference>
<evidence type="ECO:0000256" key="13">
    <source>
        <dbReference type="ARBA" id="ARBA00023136"/>
    </source>
</evidence>
<evidence type="ECO:0000256" key="6">
    <source>
        <dbReference type="ARBA" id="ARBA00022617"/>
    </source>
</evidence>
<evidence type="ECO:0000256" key="3">
    <source>
        <dbReference type="ARBA" id="ARBA00004174"/>
    </source>
</evidence>
<evidence type="ECO:0000256" key="14">
    <source>
        <dbReference type="PIRSR" id="PIRSR602403-1"/>
    </source>
</evidence>
<accession>A0A195BW91</accession>
<keyword evidence="18" id="KW-1185">Reference proteome</keyword>
<dbReference type="InterPro" id="IPR002403">
    <property type="entry name" value="Cyt_P450_E_grp-IV"/>
</dbReference>
<reference evidence="17 18" key="1">
    <citation type="submission" date="2015-09" db="EMBL/GenBank/DDBJ databases">
        <title>Atta colombica WGS genome.</title>
        <authorList>
            <person name="Nygaard S."/>
            <person name="Hu H."/>
            <person name="Boomsma J."/>
            <person name="Zhang G."/>
        </authorList>
    </citation>
    <scope>NUCLEOTIDE SEQUENCE [LARGE SCALE GENOMIC DNA]</scope>
    <source>
        <strain evidence="17">Treedump-2</strain>
        <tissue evidence="17">Whole body</tissue>
    </source>
</reference>
<dbReference type="GO" id="GO:0020037">
    <property type="term" value="F:heme binding"/>
    <property type="evidence" value="ECO:0007669"/>
    <property type="project" value="InterPro"/>
</dbReference>
<gene>
    <name evidence="17" type="ORF">ALC53_01294</name>
</gene>
<dbReference type="GO" id="GO:0016705">
    <property type="term" value="F:oxidoreductase activity, acting on paired donors, with incorporation or reduction of molecular oxygen"/>
    <property type="evidence" value="ECO:0007669"/>
    <property type="project" value="InterPro"/>
</dbReference>
<dbReference type="InterPro" id="IPR001128">
    <property type="entry name" value="Cyt_P450"/>
</dbReference>
<evidence type="ECO:0000256" key="16">
    <source>
        <dbReference type="SAM" id="MobiDB-lite"/>
    </source>
</evidence>
<dbReference type="InterPro" id="IPR050196">
    <property type="entry name" value="Cytochrome_P450_Monoox"/>
</dbReference>
<evidence type="ECO:0000256" key="12">
    <source>
        <dbReference type="ARBA" id="ARBA00023033"/>
    </source>
</evidence>
<dbReference type="EMBL" id="KQ976403">
    <property type="protein sequence ID" value="KYM92231.1"/>
    <property type="molecule type" value="Genomic_DNA"/>
</dbReference>
<evidence type="ECO:0000256" key="15">
    <source>
        <dbReference type="RuleBase" id="RU000461"/>
    </source>
</evidence>
<keyword evidence="8" id="KW-0256">Endoplasmic reticulum</keyword>
<evidence type="ECO:0000256" key="11">
    <source>
        <dbReference type="ARBA" id="ARBA00023004"/>
    </source>
</evidence>
<protein>
    <submittedName>
        <fullName evidence="17">Cytochrome P450 4C1</fullName>
    </submittedName>
</protein>
<comment type="function">
    <text evidence="2">May be involved in the metabolism of insect hormones and in the breakdown of synthetic insecticides.</text>
</comment>
<dbReference type="PRINTS" id="PR00465">
    <property type="entry name" value="EP450IV"/>
</dbReference>
<evidence type="ECO:0000256" key="2">
    <source>
        <dbReference type="ARBA" id="ARBA00003690"/>
    </source>
</evidence>
<feature type="region of interest" description="Disordered" evidence="16">
    <location>
        <begin position="1"/>
        <end position="31"/>
    </location>
</feature>
<dbReference type="InterPro" id="IPR017972">
    <property type="entry name" value="Cyt_P450_CS"/>
</dbReference>
<dbReference type="SUPFAM" id="SSF48264">
    <property type="entry name" value="Cytochrome P450"/>
    <property type="match status" value="1"/>
</dbReference>
<evidence type="ECO:0000256" key="7">
    <source>
        <dbReference type="ARBA" id="ARBA00022723"/>
    </source>
</evidence>
<dbReference type="GO" id="GO:0005506">
    <property type="term" value="F:iron ion binding"/>
    <property type="evidence" value="ECO:0007669"/>
    <property type="project" value="InterPro"/>
</dbReference>
<evidence type="ECO:0000256" key="1">
    <source>
        <dbReference type="ARBA" id="ARBA00001971"/>
    </source>
</evidence>
<evidence type="ECO:0000256" key="8">
    <source>
        <dbReference type="ARBA" id="ARBA00022824"/>
    </source>
</evidence>
<dbReference type="PANTHER" id="PTHR24291">
    <property type="entry name" value="CYTOCHROME P450 FAMILY 4"/>
    <property type="match status" value="1"/>
</dbReference>
<comment type="similarity">
    <text evidence="5 15">Belongs to the cytochrome P450 family.</text>
</comment>
<sequence>MVGFDKERYEDRETTTGHPTKGEKAEGRKSTVGLKMVEEECSRSCSGRRMVDRGEAGGRNEAGIIRLPEPEVRLCCDYEDQLDIDRRRYFLQGEQSYAINRSFLGRALEEGESDENEGNEERTRAHSMVFRMMRQWLRNDWIFSLTPKGREQVKILKILHGFTKKIIAERKVYHKYTNGQYLKNFGEEAIVETDDIDNIKKRKKRLAMLDLLILASQENLLTDLDIREEVDTFMFEGHDTTAMGICFVLSLLAEHKDIQESYLLPPKTMLHLNIYGVHRDPNFWSNPEIFDPDRFLPEKIQNRHPYSYLPFSAGPRNCIGQRFALLEIKAIIVSLIHNFFLEPIDYLKNVRLIADLVIRPIDPHRIKFIPVKQYKT</sequence>
<dbReference type="GO" id="GO:0005789">
    <property type="term" value="C:endoplasmic reticulum membrane"/>
    <property type="evidence" value="ECO:0007669"/>
    <property type="project" value="UniProtKB-SubCell"/>
</dbReference>
<comment type="cofactor">
    <cofactor evidence="1 14">
        <name>heme</name>
        <dbReference type="ChEBI" id="CHEBI:30413"/>
    </cofactor>
</comment>
<keyword evidence="11 14" id="KW-0408">Iron</keyword>
<organism evidence="17 18">
    <name type="scientific">Atta colombica</name>
    <dbReference type="NCBI Taxonomy" id="520822"/>
    <lineage>
        <taxon>Eukaryota</taxon>
        <taxon>Metazoa</taxon>
        <taxon>Ecdysozoa</taxon>
        <taxon>Arthropoda</taxon>
        <taxon>Hexapoda</taxon>
        <taxon>Insecta</taxon>
        <taxon>Pterygota</taxon>
        <taxon>Neoptera</taxon>
        <taxon>Endopterygota</taxon>
        <taxon>Hymenoptera</taxon>
        <taxon>Apocrita</taxon>
        <taxon>Aculeata</taxon>
        <taxon>Formicoidea</taxon>
        <taxon>Formicidae</taxon>
        <taxon>Myrmicinae</taxon>
        <taxon>Atta</taxon>
    </lineage>
</organism>
<dbReference type="Proteomes" id="UP000078540">
    <property type="component" value="Unassembled WGS sequence"/>
</dbReference>
<keyword evidence="10 15" id="KW-0560">Oxidoreductase</keyword>
<keyword evidence="13" id="KW-0472">Membrane</keyword>
<evidence type="ECO:0000256" key="9">
    <source>
        <dbReference type="ARBA" id="ARBA00022848"/>
    </source>
</evidence>
<dbReference type="PROSITE" id="PS00086">
    <property type="entry name" value="CYTOCHROME_P450"/>
    <property type="match status" value="1"/>
</dbReference>
<keyword evidence="6 14" id="KW-0349">Heme</keyword>
<dbReference type="STRING" id="520822.A0A195BW91"/>
<feature type="binding site" description="axial binding residue" evidence="14">
    <location>
        <position position="318"/>
    </location>
    <ligand>
        <name>heme</name>
        <dbReference type="ChEBI" id="CHEBI:30413"/>
    </ligand>
    <ligandPart>
        <name>Fe</name>
        <dbReference type="ChEBI" id="CHEBI:18248"/>
    </ligandPart>
</feature>
<dbReference type="InterPro" id="IPR036396">
    <property type="entry name" value="Cyt_P450_sf"/>
</dbReference>
<evidence type="ECO:0000256" key="5">
    <source>
        <dbReference type="ARBA" id="ARBA00010617"/>
    </source>
</evidence>
<dbReference type="Pfam" id="PF00067">
    <property type="entry name" value="p450"/>
    <property type="match status" value="1"/>
</dbReference>
<dbReference type="AlphaFoldDB" id="A0A195BW91"/>
<feature type="compositionally biased region" description="Basic and acidic residues" evidence="16">
    <location>
        <begin position="1"/>
        <end position="29"/>
    </location>
</feature>
<keyword evidence="7 14" id="KW-0479">Metal-binding</keyword>
<keyword evidence="9" id="KW-0492">Microsome</keyword>
<keyword evidence="12 15" id="KW-0503">Monooxygenase</keyword>
<evidence type="ECO:0000313" key="18">
    <source>
        <dbReference type="Proteomes" id="UP000078540"/>
    </source>
</evidence>
<comment type="subcellular location">
    <subcellularLocation>
        <location evidence="4">Endoplasmic reticulum membrane</location>
        <topology evidence="4">Peripheral membrane protein</topology>
    </subcellularLocation>
    <subcellularLocation>
        <location evidence="3">Microsome membrane</location>
        <topology evidence="3">Peripheral membrane protein</topology>
    </subcellularLocation>
</comment>